<feature type="domain" description="Alpha-2-macroglobulin" evidence="9">
    <location>
        <begin position="821"/>
        <end position="912"/>
    </location>
</feature>
<evidence type="ECO:0000256" key="6">
    <source>
        <dbReference type="ARBA" id="ARBA00023180"/>
    </source>
</evidence>
<dbReference type="SMART" id="SM01361">
    <property type="entry name" value="A2M_recep"/>
    <property type="match status" value="1"/>
</dbReference>
<dbReference type="Gene3D" id="2.60.40.1930">
    <property type="match status" value="3"/>
</dbReference>
<dbReference type="Gene3D" id="2.60.40.1940">
    <property type="match status" value="1"/>
</dbReference>
<dbReference type="Pfam" id="PF07678">
    <property type="entry name" value="TED_complement"/>
    <property type="match status" value="1"/>
</dbReference>
<comment type="similarity">
    <text evidence="1">Belongs to the protease inhibitor I39 (alpha-2-macroglobulin) family.</text>
</comment>
<dbReference type="Pfam" id="PF01835">
    <property type="entry name" value="MG2"/>
    <property type="match status" value="1"/>
</dbReference>
<dbReference type="Gene3D" id="2.60.120.1540">
    <property type="match status" value="1"/>
</dbReference>
<dbReference type="Gene3D" id="2.20.130.20">
    <property type="match status" value="1"/>
</dbReference>
<dbReference type="Pfam" id="PF07677">
    <property type="entry name" value="A2M_recep"/>
    <property type="match status" value="1"/>
</dbReference>
<evidence type="ECO:0000256" key="3">
    <source>
        <dbReference type="ARBA" id="ARBA00022729"/>
    </source>
</evidence>
<dbReference type="InterPro" id="IPR013783">
    <property type="entry name" value="Ig-like_fold"/>
</dbReference>
<dbReference type="Pfam" id="PF07703">
    <property type="entry name" value="A2M_BRD"/>
    <property type="match status" value="1"/>
</dbReference>
<organism evidence="11 12">
    <name type="scientific">Hydra vulgaris</name>
    <name type="common">Hydra</name>
    <name type="synonym">Hydra attenuata</name>
    <dbReference type="NCBI Taxonomy" id="6087"/>
    <lineage>
        <taxon>Eukaryota</taxon>
        <taxon>Metazoa</taxon>
        <taxon>Cnidaria</taxon>
        <taxon>Hydrozoa</taxon>
        <taxon>Hydroidolina</taxon>
        <taxon>Anthoathecata</taxon>
        <taxon>Aplanulata</taxon>
        <taxon>Hydridae</taxon>
        <taxon>Hydra</taxon>
    </lineage>
</organism>
<evidence type="ECO:0000259" key="10">
    <source>
        <dbReference type="SMART" id="SM01361"/>
    </source>
</evidence>
<evidence type="ECO:0000256" key="7">
    <source>
        <dbReference type="SAM" id="MobiDB-lite"/>
    </source>
</evidence>
<keyword evidence="5" id="KW-1015">Disulfide bond</keyword>
<reference evidence="12" key="1">
    <citation type="submission" date="2025-08" db="UniProtKB">
        <authorList>
            <consortium name="RefSeq"/>
        </authorList>
    </citation>
    <scope>IDENTIFICATION</scope>
</reference>
<dbReference type="SMART" id="SM01359">
    <property type="entry name" value="A2M_N_2"/>
    <property type="match status" value="1"/>
</dbReference>
<feature type="domain" description="Alpha-macroglobulin receptor-binding" evidence="10">
    <location>
        <begin position="1447"/>
        <end position="1536"/>
    </location>
</feature>
<dbReference type="Gene3D" id="1.50.10.20">
    <property type="match status" value="1"/>
</dbReference>
<accession>A0ABM4DDC9</accession>
<evidence type="ECO:0000256" key="4">
    <source>
        <dbReference type="ARBA" id="ARBA00022900"/>
    </source>
</evidence>
<dbReference type="PANTHER" id="PTHR11412">
    <property type="entry name" value="MACROGLOBULIN / COMPLEMENT"/>
    <property type="match status" value="1"/>
</dbReference>
<dbReference type="Proteomes" id="UP001652625">
    <property type="component" value="Chromosome 13"/>
</dbReference>
<evidence type="ECO:0000313" key="11">
    <source>
        <dbReference type="Proteomes" id="UP001652625"/>
    </source>
</evidence>
<dbReference type="InterPro" id="IPR041813">
    <property type="entry name" value="A2M_TED"/>
</dbReference>
<keyword evidence="6" id="KW-0325">Glycoprotein</keyword>
<dbReference type="PANTHER" id="PTHR11412:SF171">
    <property type="entry name" value="PREGNANCY ZONE PROTEIN-LIKE PROTEIN"/>
    <property type="match status" value="1"/>
</dbReference>
<dbReference type="InterPro" id="IPR036595">
    <property type="entry name" value="A-macroglobulin_rcpt-bd_sf"/>
</dbReference>
<dbReference type="RefSeq" id="XP_065672418.1">
    <property type="nucleotide sequence ID" value="XM_065816346.1"/>
</dbReference>
<dbReference type="SUPFAM" id="SSF48239">
    <property type="entry name" value="Terpenoid cyclases/Protein prenyltransferases"/>
    <property type="match status" value="1"/>
</dbReference>
<dbReference type="InterPro" id="IPR001599">
    <property type="entry name" value="Macroglobln_a2"/>
</dbReference>
<dbReference type="Pfam" id="PF17791">
    <property type="entry name" value="MG3"/>
    <property type="match status" value="1"/>
</dbReference>
<dbReference type="InterPro" id="IPR008930">
    <property type="entry name" value="Terpenoid_cyclase/PrenylTrfase"/>
</dbReference>
<dbReference type="InterPro" id="IPR009048">
    <property type="entry name" value="A-macroglobulin_rcpt-bd"/>
</dbReference>
<evidence type="ECO:0000256" key="1">
    <source>
        <dbReference type="ARBA" id="ARBA00010952"/>
    </source>
</evidence>
<dbReference type="Gene3D" id="2.60.40.10">
    <property type="entry name" value="Immunoglobulins"/>
    <property type="match status" value="2"/>
</dbReference>
<gene>
    <name evidence="12" type="primary">LOC100206424</name>
</gene>
<dbReference type="InterPro" id="IPR019742">
    <property type="entry name" value="MacrogloblnA2_CS"/>
</dbReference>
<dbReference type="GeneID" id="100206424"/>
<keyword evidence="4" id="KW-0722">Serine protease inhibitor</keyword>
<feature type="region of interest" description="Disordered" evidence="7">
    <location>
        <begin position="567"/>
        <end position="586"/>
    </location>
</feature>
<dbReference type="SMART" id="SM01419">
    <property type="entry name" value="Thiol-ester_cl"/>
    <property type="match status" value="1"/>
</dbReference>
<keyword evidence="11" id="KW-1185">Reference proteome</keyword>
<evidence type="ECO:0000259" key="9">
    <source>
        <dbReference type="SMART" id="SM01360"/>
    </source>
</evidence>
<evidence type="ECO:0000256" key="2">
    <source>
        <dbReference type="ARBA" id="ARBA00022690"/>
    </source>
</evidence>
<proteinExistence type="inferred from homology"/>
<dbReference type="InterPro" id="IPR047565">
    <property type="entry name" value="Alpha-macroglob_thiol-ester_cl"/>
</dbReference>
<dbReference type="InterPro" id="IPR011625">
    <property type="entry name" value="A2M_N_BRD"/>
</dbReference>
<dbReference type="SUPFAM" id="SSF49410">
    <property type="entry name" value="Alpha-macroglobulin receptor domain"/>
    <property type="match status" value="1"/>
</dbReference>
<dbReference type="InterPro" id="IPR014756">
    <property type="entry name" value="Ig_E-set"/>
</dbReference>
<evidence type="ECO:0000259" key="8">
    <source>
        <dbReference type="SMART" id="SM01359"/>
    </source>
</evidence>
<evidence type="ECO:0000256" key="5">
    <source>
        <dbReference type="ARBA" id="ARBA00023157"/>
    </source>
</evidence>
<dbReference type="Gene3D" id="6.20.50.160">
    <property type="match status" value="1"/>
</dbReference>
<dbReference type="SMART" id="SM01360">
    <property type="entry name" value="A2M"/>
    <property type="match status" value="1"/>
</dbReference>
<dbReference type="InterPro" id="IPR050473">
    <property type="entry name" value="A2M/Complement_sys"/>
</dbReference>
<dbReference type="PROSITE" id="PS00477">
    <property type="entry name" value="ALPHA_2_MACROGLOBULIN"/>
    <property type="match status" value="1"/>
</dbReference>
<protein>
    <submittedName>
        <fullName evidence="12">Murinoglobulin-1 isoform X13</fullName>
    </submittedName>
</protein>
<dbReference type="InterPro" id="IPR041555">
    <property type="entry name" value="MG3"/>
</dbReference>
<feature type="compositionally biased region" description="Low complexity" evidence="7">
    <location>
        <begin position="567"/>
        <end position="578"/>
    </location>
</feature>
<keyword evidence="2" id="KW-0646">Protease inhibitor</keyword>
<dbReference type="Gene3D" id="2.60.40.690">
    <property type="entry name" value="Alpha-macroglobulin, receptor-binding domain"/>
    <property type="match status" value="1"/>
</dbReference>
<keyword evidence="3" id="KW-0732">Signal</keyword>
<dbReference type="InterPro" id="IPR011626">
    <property type="entry name" value="Alpha-macroglobulin_TED"/>
</dbReference>
<dbReference type="CDD" id="cd02897">
    <property type="entry name" value="A2M_2"/>
    <property type="match status" value="1"/>
</dbReference>
<dbReference type="Pfam" id="PF00207">
    <property type="entry name" value="A2M"/>
    <property type="match status" value="1"/>
</dbReference>
<sequence length="1544" mass="172075">MTSIIVNIQSKKTFKLFMCLIIVTFSKSIIKCETQLIHYIYIQRLEVKTEDFNCSERIVPEPCNWRYLTYFPNQFRTGSFENVVVSVFGFSNLVAVNITIKDSSNEKIYLSKIFDVKPEILNTLPLYIDHDAPSSLKLTLEGRGVIRNQVWVFKNESNFISVSKLGLNVLIQTDKPVYKPGQTIKCRVVVVDAELKPHKGKLKVVIENPSGTRLQQWNDVELNDGFASFELPTSEKPVMGIWKIRAEIDGYSATLEVEVKEYVLPQYQVTVKPPGFISKDMDEISTEVCAKYSYGKSVVGVMTAQICQNKDYFNQQDYCLQVVKKIDGCATFKTSMRSLVKSSTQWYYPTISFNAQVKEDATGISLNSSVETVSVVNNPIKLTFEGSDVFKPGFPITIKLLASYIDNTPAGSILVNISAGTTGYSSSDLLNGVFEVKGGFLNVVLPDIPFNAQSINLLAIYERPKIVNSGESDWERQSSASKSIDAWYSPSHSYLFIEKPKTAVKNGTIATVLVHYTSVDAVPKKRTVFYSLVCTGNIRASGYKNIKFVAATTIVQAQTTTTAQPITTTTQPTTTTTTKKNAESFSNNTDELSLSRKIILPVWGTEKPVTRPPLPLKYSKSYFTISFPVTSKMMPLCHMLVYYLYGNEVVADNTDVEVVNEFENKVTISFGKEEVRPGDNIKLTVKGSPKSRVAIAAVDKSVHFLAKGYDIKPEDLLKIREGLDIYPGYINNYNRCPWRERKKKSFFPGFFSQNFVDSEKAFVNVRLIVLSSLRIDVRPCSQNYIFPMALSKNMNVDLVASSVESVASKPETHVRTEFPETWLWTEEHLPENGTYIFDVKVPDTITSWYASGFAVSSSVGLGVAVPSELRVFQSFFVSLVLPYSVIQGEIVTLPAAVFSYVDGACITVRVTLGSSNDYKMISGPNSKVCLCGGRTATVYFKIQPTVIGKISVQVTAQTLSENVCAAYDNVDRSISMADILVKKLLVEPEGLKQEYTFSNFICPNSPEKIFKYSFNLTLPVNFVKGSVYSKVTVVGDIMGSSLDNIENLLEMPSGCGEQNMLKFAPNIFIMNYLRNTKQVNEEIKNKALNFMRTGYQRELTYKHADGSYSAFGENDKEGSTWLTAFVLKSYAQARPWIDVDQKEIQDPVNWLLQKQDSNGCFPTIGTLHHQAMKGGVKTPVTLTAYVVISLLEADIMATHPKLVNASKCVTDSLSNITDSYSLSIIAYMYAKIGDIKTYKSVIDTLNKLAVRKDGMIHWEEIKVQETIKEPWYYQASSTDIEQTSYVLLAMLTFGKSSVISDVVPIVQWLSKQRNSLGGWSSTQDTVLAMQALSGFAEYSFGASQNMNVDVKAGETFSHTFKVTKDNNLVSQTVEGVPVPNTVDVVASGDGCSLIQTSVQYNVKEVTLKPSFQLTSSVTQVNEAITAQQSCKPQNIKVCAYYTGVGDSNMAIIDIQMISGFEPNKESLDKARNDKESNIKDIEAKGKSVVFYFEKINNSGTCIKFRIDQTTKVEKTKPAAIKVYDYYDTGKSATTLYEVTEEQCL</sequence>
<name>A0ABM4DDC9_HYDVU</name>
<dbReference type="SUPFAM" id="SSF81296">
    <property type="entry name" value="E set domains"/>
    <property type="match status" value="1"/>
</dbReference>
<feature type="domain" description="Alpha-2-macroglobulin bait region" evidence="8">
    <location>
        <begin position="495"/>
        <end position="705"/>
    </location>
</feature>
<dbReference type="InterPro" id="IPR002890">
    <property type="entry name" value="MG2"/>
</dbReference>
<evidence type="ECO:0000313" key="12">
    <source>
        <dbReference type="RefSeq" id="XP_065672418.1"/>
    </source>
</evidence>